<accession>A0ABU7AHI6</accession>
<feature type="non-terminal residue" evidence="2">
    <location>
        <position position="1"/>
    </location>
</feature>
<feature type="region of interest" description="Disordered" evidence="1">
    <location>
        <begin position="128"/>
        <end position="184"/>
    </location>
</feature>
<feature type="region of interest" description="Disordered" evidence="1">
    <location>
        <begin position="32"/>
        <end position="65"/>
    </location>
</feature>
<gene>
    <name evidence="2" type="ORF">ATANTOWER_030917</name>
</gene>
<organism evidence="2 3">
    <name type="scientific">Ataeniobius toweri</name>
    <dbReference type="NCBI Taxonomy" id="208326"/>
    <lineage>
        <taxon>Eukaryota</taxon>
        <taxon>Metazoa</taxon>
        <taxon>Chordata</taxon>
        <taxon>Craniata</taxon>
        <taxon>Vertebrata</taxon>
        <taxon>Euteleostomi</taxon>
        <taxon>Actinopterygii</taxon>
        <taxon>Neopterygii</taxon>
        <taxon>Teleostei</taxon>
        <taxon>Neoteleostei</taxon>
        <taxon>Acanthomorphata</taxon>
        <taxon>Ovalentaria</taxon>
        <taxon>Atherinomorphae</taxon>
        <taxon>Cyprinodontiformes</taxon>
        <taxon>Goodeidae</taxon>
        <taxon>Ataeniobius</taxon>
    </lineage>
</organism>
<reference evidence="2 3" key="1">
    <citation type="submission" date="2021-07" db="EMBL/GenBank/DDBJ databases">
        <authorList>
            <person name="Palmer J.M."/>
        </authorList>
    </citation>
    <scope>NUCLEOTIDE SEQUENCE [LARGE SCALE GENOMIC DNA]</scope>
    <source>
        <strain evidence="2 3">AT_MEX2019</strain>
        <tissue evidence="2">Muscle</tissue>
    </source>
</reference>
<proteinExistence type="predicted"/>
<comment type="caution">
    <text evidence="2">The sequence shown here is derived from an EMBL/GenBank/DDBJ whole genome shotgun (WGS) entry which is preliminary data.</text>
</comment>
<evidence type="ECO:0000313" key="3">
    <source>
        <dbReference type="Proteomes" id="UP001345963"/>
    </source>
</evidence>
<dbReference type="Proteomes" id="UP001345963">
    <property type="component" value="Unassembled WGS sequence"/>
</dbReference>
<sequence length="184" mass="20388">RVKLQFELNDTLQTVDVLRGELTEVGNRLETIEGSQATPPSLEEWGGEQKPTSQVETFEGEPHLRYPERTCRSDLEDVEAALQRLPFQAHGVPHTSTEARTGVSSQNRFSGAVPHPTVISSHERANMNLAGDPAGVNSSRLRGEQPSNLTRSTVLYDPSPPPRRQESRPWDSGGSYRPQPLPRT</sequence>
<dbReference type="EMBL" id="JAHUTI010018294">
    <property type="protein sequence ID" value="MED6237666.1"/>
    <property type="molecule type" value="Genomic_DNA"/>
</dbReference>
<feature type="compositionally biased region" description="Polar residues" evidence="1">
    <location>
        <begin position="136"/>
        <end position="153"/>
    </location>
</feature>
<protein>
    <submittedName>
        <fullName evidence="2">Uncharacterized protein</fullName>
    </submittedName>
</protein>
<evidence type="ECO:0000256" key="1">
    <source>
        <dbReference type="SAM" id="MobiDB-lite"/>
    </source>
</evidence>
<feature type="region of interest" description="Disordered" evidence="1">
    <location>
        <begin position="86"/>
        <end position="116"/>
    </location>
</feature>
<name>A0ABU7AHI6_9TELE</name>
<keyword evidence="3" id="KW-1185">Reference proteome</keyword>
<feature type="compositionally biased region" description="Polar residues" evidence="1">
    <location>
        <begin position="94"/>
        <end position="109"/>
    </location>
</feature>
<evidence type="ECO:0000313" key="2">
    <source>
        <dbReference type="EMBL" id="MED6237666.1"/>
    </source>
</evidence>